<dbReference type="InterPro" id="IPR011009">
    <property type="entry name" value="Kinase-like_dom_sf"/>
</dbReference>
<gene>
    <name evidence="3" type="ORF">NAG76_18970</name>
</gene>
<dbReference type="EMBL" id="CP097899">
    <property type="protein sequence ID" value="URN93885.1"/>
    <property type="molecule type" value="Genomic_DNA"/>
</dbReference>
<dbReference type="Gene3D" id="3.90.1200.10">
    <property type="match status" value="1"/>
</dbReference>
<dbReference type="Proteomes" id="UP001056756">
    <property type="component" value="Chromosome"/>
</dbReference>
<feature type="domain" description="Aminoglycoside phosphotransferase" evidence="2">
    <location>
        <begin position="35"/>
        <end position="258"/>
    </location>
</feature>
<dbReference type="InterPro" id="IPR050249">
    <property type="entry name" value="Pseudomonas-type_ThrB"/>
</dbReference>
<dbReference type="Pfam" id="PF01636">
    <property type="entry name" value="APH"/>
    <property type="match status" value="1"/>
</dbReference>
<accession>A0A9J6ZCQ2</accession>
<dbReference type="InterPro" id="IPR002575">
    <property type="entry name" value="Aminoglycoside_PTrfase"/>
</dbReference>
<reference evidence="3" key="1">
    <citation type="submission" date="2022-05" db="EMBL/GenBank/DDBJ databases">
        <title>Novel bacterial taxa in a minimal lignocellulolytic consortium and its capacity to transform plastics disclosed by genome-resolved metagenomics.</title>
        <authorList>
            <person name="Rodriguez C.A.D."/>
            <person name="Diaz-Garcia L."/>
            <person name="Herrera K."/>
            <person name="Tarazona N.A."/>
            <person name="Sproer C."/>
            <person name="Overmann J."/>
            <person name="Jimenez D.J."/>
        </authorList>
    </citation>
    <scope>NUCLEOTIDE SEQUENCE</scope>
    <source>
        <strain evidence="3">MAG5</strain>
    </source>
</reference>
<evidence type="ECO:0000256" key="1">
    <source>
        <dbReference type="ARBA" id="ARBA00038240"/>
    </source>
</evidence>
<organism evidence="3 4">
    <name type="scientific">Candidatus Pristimantibacillus lignocellulolyticus</name>
    <dbReference type="NCBI Taxonomy" id="2994561"/>
    <lineage>
        <taxon>Bacteria</taxon>
        <taxon>Bacillati</taxon>
        <taxon>Bacillota</taxon>
        <taxon>Bacilli</taxon>
        <taxon>Bacillales</taxon>
        <taxon>Paenibacillaceae</taxon>
        <taxon>Candidatus Pristimantibacillus</taxon>
    </lineage>
</organism>
<name>A0A9J6ZCQ2_9BACL</name>
<dbReference type="SUPFAM" id="SSF56112">
    <property type="entry name" value="Protein kinase-like (PK-like)"/>
    <property type="match status" value="1"/>
</dbReference>
<dbReference type="KEGG" id="plig:NAG76_18970"/>
<dbReference type="AlphaFoldDB" id="A0A9J6ZCQ2"/>
<comment type="similarity">
    <text evidence="1">Belongs to the pseudomonas-type ThrB family.</text>
</comment>
<protein>
    <submittedName>
        <fullName evidence="3">Phosphotransferase</fullName>
    </submittedName>
</protein>
<sequence>MEQQEQSSPSLETQLINEALTFYSCLEQPTILVGHSGMNNTTRIVRDGNKQYNLRIYNNHQDKSKLQFEHEVLQLLQLQSPLHIMSPIPVMNRFDSTITELSNGKLVAMFHYIEGDRPSIDRVEHIAWLATATAKLSKALASLSIDTIPAYSPYYEIATNYEPLDEDRIDKVCSTTDTLSQLKPQLLRIMQERSWLESMAPQFTALPQQWIHGDINCSNALCLNDQVVAILDFEFVTRDVRAMELAVLLAELIKPNTDNLNYKIQVMKNAFIKELPLQEEELSLLEHLVKLRVVDVAMHFIGRYEDRLDDEQVLTNIINNADYAITYLKSFHV</sequence>
<dbReference type="GO" id="GO:0019202">
    <property type="term" value="F:amino acid kinase activity"/>
    <property type="evidence" value="ECO:0007669"/>
    <property type="project" value="TreeGrafter"/>
</dbReference>
<evidence type="ECO:0000259" key="2">
    <source>
        <dbReference type="Pfam" id="PF01636"/>
    </source>
</evidence>
<dbReference type="PANTHER" id="PTHR21064:SF6">
    <property type="entry name" value="AMINOGLYCOSIDE PHOSPHOTRANSFERASE DOMAIN-CONTAINING PROTEIN"/>
    <property type="match status" value="1"/>
</dbReference>
<evidence type="ECO:0000313" key="3">
    <source>
        <dbReference type="EMBL" id="URN93885.1"/>
    </source>
</evidence>
<evidence type="ECO:0000313" key="4">
    <source>
        <dbReference type="Proteomes" id="UP001056756"/>
    </source>
</evidence>
<proteinExistence type="inferred from homology"/>
<dbReference type="Gene3D" id="3.30.200.20">
    <property type="entry name" value="Phosphorylase Kinase, domain 1"/>
    <property type="match status" value="1"/>
</dbReference>
<dbReference type="PANTHER" id="PTHR21064">
    <property type="entry name" value="AMINOGLYCOSIDE PHOSPHOTRANSFERASE DOMAIN-CONTAINING PROTEIN-RELATED"/>
    <property type="match status" value="1"/>
</dbReference>